<sequence>MHFLAPLVAVFCTIGFSMAATLPVATSGELNGRDIKARYDHYALTCNDGNFNVEDIRICKDKIRSLPAGTMCKVGGPDGHFCQSNGLFISGVTWGHGTITEIFCWEVVTLIEAIENTCQQRGGSIGARQDWDNDLVVHMTNHNV</sequence>
<evidence type="ECO:0000256" key="1">
    <source>
        <dbReference type="SAM" id="SignalP"/>
    </source>
</evidence>
<organism evidence="2 3">
    <name type="scientific">Microthyrium microscopicum</name>
    <dbReference type="NCBI Taxonomy" id="703497"/>
    <lineage>
        <taxon>Eukaryota</taxon>
        <taxon>Fungi</taxon>
        <taxon>Dikarya</taxon>
        <taxon>Ascomycota</taxon>
        <taxon>Pezizomycotina</taxon>
        <taxon>Dothideomycetes</taxon>
        <taxon>Dothideomycetes incertae sedis</taxon>
        <taxon>Microthyriales</taxon>
        <taxon>Microthyriaceae</taxon>
        <taxon>Microthyrium</taxon>
    </lineage>
</organism>
<name>A0A6A6TYZ7_9PEZI</name>
<proteinExistence type="predicted"/>
<protein>
    <recommendedName>
        <fullName evidence="4">Cyanovirin-N domain-containing protein</fullName>
    </recommendedName>
</protein>
<dbReference type="Proteomes" id="UP000799302">
    <property type="component" value="Unassembled WGS sequence"/>
</dbReference>
<dbReference type="EMBL" id="MU004240">
    <property type="protein sequence ID" value="KAF2665295.1"/>
    <property type="molecule type" value="Genomic_DNA"/>
</dbReference>
<evidence type="ECO:0000313" key="2">
    <source>
        <dbReference type="EMBL" id="KAF2665295.1"/>
    </source>
</evidence>
<feature type="signal peptide" evidence="1">
    <location>
        <begin position="1"/>
        <end position="19"/>
    </location>
</feature>
<feature type="chain" id="PRO_5025552478" description="Cyanovirin-N domain-containing protein" evidence="1">
    <location>
        <begin position="20"/>
        <end position="144"/>
    </location>
</feature>
<keyword evidence="1" id="KW-0732">Signal</keyword>
<accession>A0A6A6TYZ7</accession>
<dbReference type="AlphaFoldDB" id="A0A6A6TYZ7"/>
<evidence type="ECO:0008006" key="4">
    <source>
        <dbReference type="Google" id="ProtNLM"/>
    </source>
</evidence>
<evidence type="ECO:0000313" key="3">
    <source>
        <dbReference type="Proteomes" id="UP000799302"/>
    </source>
</evidence>
<gene>
    <name evidence="2" type="ORF">BT63DRAFT_482249</name>
</gene>
<keyword evidence="3" id="KW-1185">Reference proteome</keyword>
<reference evidence="2" key="1">
    <citation type="journal article" date="2020" name="Stud. Mycol.">
        <title>101 Dothideomycetes genomes: a test case for predicting lifestyles and emergence of pathogens.</title>
        <authorList>
            <person name="Haridas S."/>
            <person name="Albert R."/>
            <person name="Binder M."/>
            <person name="Bloem J."/>
            <person name="Labutti K."/>
            <person name="Salamov A."/>
            <person name="Andreopoulos B."/>
            <person name="Baker S."/>
            <person name="Barry K."/>
            <person name="Bills G."/>
            <person name="Bluhm B."/>
            <person name="Cannon C."/>
            <person name="Castanera R."/>
            <person name="Culley D."/>
            <person name="Daum C."/>
            <person name="Ezra D."/>
            <person name="Gonzalez J."/>
            <person name="Henrissat B."/>
            <person name="Kuo A."/>
            <person name="Liang C."/>
            <person name="Lipzen A."/>
            <person name="Lutzoni F."/>
            <person name="Magnuson J."/>
            <person name="Mondo S."/>
            <person name="Nolan M."/>
            <person name="Ohm R."/>
            <person name="Pangilinan J."/>
            <person name="Park H.-J."/>
            <person name="Ramirez L."/>
            <person name="Alfaro M."/>
            <person name="Sun H."/>
            <person name="Tritt A."/>
            <person name="Yoshinaga Y."/>
            <person name="Zwiers L.-H."/>
            <person name="Turgeon B."/>
            <person name="Goodwin S."/>
            <person name="Spatafora J."/>
            <person name="Crous P."/>
            <person name="Grigoriev I."/>
        </authorList>
    </citation>
    <scope>NUCLEOTIDE SEQUENCE</scope>
    <source>
        <strain evidence="2">CBS 115976</strain>
    </source>
</reference>